<protein>
    <submittedName>
        <fullName evidence="6">WD repeat-containing protein 7-like</fullName>
    </submittedName>
</protein>
<evidence type="ECO:0000313" key="6">
    <source>
        <dbReference type="RefSeq" id="XP_006822881.1"/>
    </source>
</evidence>
<dbReference type="PROSITE" id="PS50294">
    <property type="entry name" value="WD_REPEATS_REGION"/>
    <property type="match status" value="1"/>
</dbReference>
<dbReference type="GeneID" id="100374795"/>
<evidence type="ECO:0000256" key="4">
    <source>
        <dbReference type="SAM" id="MobiDB-lite"/>
    </source>
</evidence>
<dbReference type="PANTHER" id="PTHR44099:SF4">
    <property type="entry name" value="RABCONNECTIN-3B, ISOFORM A"/>
    <property type="match status" value="1"/>
</dbReference>
<dbReference type="SUPFAM" id="SSF50978">
    <property type="entry name" value="WD40 repeat-like"/>
    <property type="match status" value="1"/>
</dbReference>
<reference evidence="6" key="1">
    <citation type="submission" date="2025-08" db="UniProtKB">
        <authorList>
            <consortium name="RefSeq"/>
        </authorList>
    </citation>
    <scope>IDENTIFICATION</scope>
    <source>
        <tissue evidence="6">Testes</tissue>
    </source>
</reference>
<dbReference type="PROSITE" id="PS00678">
    <property type="entry name" value="WD_REPEATS_1"/>
    <property type="match status" value="1"/>
</dbReference>
<proteinExistence type="predicted"/>
<dbReference type="InterPro" id="IPR049916">
    <property type="entry name" value="WDR72-like"/>
</dbReference>
<evidence type="ECO:0000256" key="2">
    <source>
        <dbReference type="ARBA" id="ARBA00022737"/>
    </source>
</evidence>
<sequence length="867" mass="95993">MRSSESKRLLGKNDVIPSANFMLIANCIPDNLDFRSGIGKKPGTNVPPFLYCVLEVPDTTPLACSPTMSFFYGRRGPYLKLLLRGDSNGRVTVWKMPEVSEKELGFLKQEQFDTYPVMLPTVSTSLSDLWNSLEVKPPGIIDQLSVKSNQHPDEILAVTASIYLPMQGRLVCGREDGSIVIVPATQTAIVQLLQGRHTARRGWPPHRILRGHRGKVNCLMYPFQESSRYEPQYLVSGGVDFSVCLWDLFTGSLIHTFSVHGGEITQILVPPDMCNSRVQTCVCSVASDHSVALLSLRDRKCAMLAGRHLFPVRNIKWRPADDFLIVGTNDDTVYVWQMETGHLDRIVHGSTAIEILNACDETLKADEVMLSPAQSIAQSLKRRSLTPLKNAAHRSIIAAANQALGIQTSTGDTPKVAQNSLMIQPIRTNTKDYDSHVLFFDTEALIVQLLTDDNLIPGIITPQSTANLTDSQKAAEKHTSSPKLAQKVAGFIKKEIEKLRDDSSDESGSEAASATPELKRKSVMTNKEDPKNQQRKSKNLTLLESNLTLDISQLFMSSLHAWGLDRSLDEICLTKLGLLKPHSPVCFGLFSRGGHMSLMLPGWHKFVKPEEPPPKGKPVDPMQEMKLSAREALEQKRSAKDSLEQKMSPKKPGIGEKSSRASHLGHWELSRAVTTQHLLSVISVANTLMSMNNASFLLHSVVAKKKVRHRSYSHGIAITTTADSDSDDSSDGELADMTPQQAQIKQGWSLLAALHCVLLPDLLGSEYYKPPQLEMLARRWQDRCLEVREAAQALLLAELRRIGSEGRQDVVNRWAHYLPNYVDPTLSIMTHVAQGPDPDRISRGADGQSDGSGEDSTDMENEEEILS</sequence>
<accession>A0ABM0MS90</accession>
<keyword evidence="2" id="KW-0677">Repeat</keyword>
<keyword evidence="1 3" id="KW-0853">WD repeat</keyword>
<feature type="compositionally biased region" description="Basic and acidic residues" evidence="4">
    <location>
        <begin position="632"/>
        <end position="644"/>
    </location>
</feature>
<feature type="repeat" description="WD" evidence="3">
    <location>
        <begin position="305"/>
        <end position="346"/>
    </location>
</feature>
<dbReference type="Pfam" id="PF00400">
    <property type="entry name" value="WD40"/>
    <property type="match status" value="2"/>
</dbReference>
<feature type="region of interest" description="Disordered" evidence="4">
    <location>
        <begin position="832"/>
        <end position="867"/>
    </location>
</feature>
<feature type="non-terminal residue" evidence="6">
    <location>
        <position position="867"/>
    </location>
</feature>
<dbReference type="PROSITE" id="PS50082">
    <property type="entry name" value="WD_REPEATS_2"/>
    <property type="match status" value="2"/>
</dbReference>
<dbReference type="InterPro" id="IPR036322">
    <property type="entry name" value="WD40_repeat_dom_sf"/>
</dbReference>
<name>A0ABM0MS90_SACKO</name>
<dbReference type="InterPro" id="IPR019775">
    <property type="entry name" value="WD40_repeat_CS"/>
</dbReference>
<dbReference type="Proteomes" id="UP000694865">
    <property type="component" value="Unplaced"/>
</dbReference>
<evidence type="ECO:0000256" key="1">
    <source>
        <dbReference type="ARBA" id="ARBA00022574"/>
    </source>
</evidence>
<dbReference type="SMART" id="SM00320">
    <property type="entry name" value="WD40"/>
    <property type="match status" value="3"/>
</dbReference>
<feature type="region of interest" description="Disordered" evidence="4">
    <location>
        <begin position="499"/>
        <end position="539"/>
    </location>
</feature>
<evidence type="ECO:0000313" key="5">
    <source>
        <dbReference type="Proteomes" id="UP000694865"/>
    </source>
</evidence>
<dbReference type="InterPro" id="IPR001680">
    <property type="entry name" value="WD40_rpt"/>
</dbReference>
<dbReference type="PANTHER" id="PTHR44099">
    <property type="entry name" value="RABCONNECTIN-3B, ISOFORM A"/>
    <property type="match status" value="1"/>
</dbReference>
<feature type="repeat" description="WD" evidence="3">
    <location>
        <begin position="209"/>
        <end position="256"/>
    </location>
</feature>
<dbReference type="Gene3D" id="2.130.10.10">
    <property type="entry name" value="YVTN repeat-like/Quinoprotein amine dehydrogenase"/>
    <property type="match status" value="1"/>
</dbReference>
<keyword evidence="5" id="KW-1185">Reference proteome</keyword>
<organism evidence="5 6">
    <name type="scientific">Saccoglossus kowalevskii</name>
    <name type="common">Acorn worm</name>
    <dbReference type="NCBI Taxonomy" id="10224"/>
    <lineage>
        <taxon>Eukaryota</taxon>
        <taxon>Metazoa</taxon>
        <taxon>Hemichordata</taxon>
        <taxon>Enteropneusta</taxon>
        <taxon>Harrimaniidae</taxon>
        <taxon>Saccoglossus</taxon>
    </lineage>
</organism>
<feature type="compositionally biased region" description="Acidic residues" evidence="4">
    <location>
        <begin position="852"/>
        <end position="867"/>
    </location>
</feature>
<feature type="region of interest" description="Disordered" evidence="4">
    <location>
        <begin position="632"/>
        <end position="661"/>
    </location>
</feature>
<evidence type="ECO:0000256" key="3">
    <source>
        <dbReference type="PROSITE-ProRule" id="PRU00221"/>
    </source>
</evidence>
<dbReference type="RefSeq" id="XP_006822881.1">
    <property type="nucleotide sequence ID" value="XM_006822818.1"/>
</dbReference>
<dbReference type="InterPro" id="IPR015943">
    <property type="entry name" value="WD40/YVTN_repeat-like_dom_sf"/>
</dbReference>
<gene>
    <name evidence="6" type="primary">LOC100374795</name>
</gene>